<dbReference type="EMBL" id="JADLRE010000005">
    <property type="protein sequence ID" value="MBF6225049.1"/>
    <property type="molecule type" value="Genomic_DNA"/>
</dbReference>
<accession>A0ABS0C3U1</accession>
<organism evidence="1 2">
    <name type="scientific">Nocardia abscessus</name>
    <dbReference type="NCBI Taxonomy" id="120957"/>
    <lineage>
        <taxon>Bacteria</taxon>
        <taxon>Bacillati</taxon>
        <taxon>Actinomycetota</taxon>
        <taxon>Actinomycetes</taxon>
        <taxon>Mycobacteriales</taxon>
        <taxon>Nocardiaceae</taxon>
        <taxon>Nocardia</taxon>
    </lineage>
</organism>
<reference evidence="1 2" key="1">
    <citation type="submission" date="2020-10" db="EMBL/GenBank/DDBJ databases">
        <title>Identification of Nocardia species via Next-generation sequencing and recognition of intraspecies genetic diversity.</title>
        <authorList>
            <person name="Li P."/>
            <person name="Li P."/>
            <person name="Lu B."/>
        </authorList>
    </citation>
    <scope>NUCLEOTIDE SEQUENCE [LARGE SCALE GENOMIC DNA]</scope>
    <source>
        <strain evidence="1 2">N-11</strain>
    </source>
</reference>
<comment type="caution">
    <text evidence="1">The sequence shown here is derived from an EMBL/GenBank/DDBJ whole genome shotgun (WGS) entry which is preliminary data.</text>
</comment>
<proteinExistence type="predicted"/>
<gene>
    <name evidence="1" type="ORF">IU470_07985</name>
</gene>
<evidence type="ECO:0000313" key="1">
    <source>
        <dbReference type="EMBL" id="MBF6225049.1"/>
    </source>
</evidence>
<evidence type="ECO:0000313" key="2">
    <source>
        <dbReference type="Proteomes" id="UP000807309"/>
    </source>
</evidence>
<sequence>MPESLPAFAHPARHASCGTAADNLANSPRLSGSIAVRTCWAVAASRTARDAGSAMCAQRSNSAVFRGKDYR</sequence>
<name>A0ABS0C3U1_9NOCA</name>
<protein>
    <submittedName>
        <fullName evidence="1">Uncharacterized protein</fullName>
    </submittedName>
</protein>
<dbReference type="Proteomes" id="UP000807309">
    <property type="component" value="Unassembled WGS sequence"/>
</dbReference>
<keyword evidence="2" id="KW-1185">Reference proteome</keyword>
<dbReference type="RefSeq" id="WP_195032356.1">
    <property type="nucleotide sequence ID" value="NZ_JADLRE010000005.1"/>
</dbReference>